<gene>
    <name evidence="9" type="ORF">BIW11_06491</name>
</gene>
<feature type="transmembrane region" description="Helical" evidence="8">
    <location>
        <begin position="152"/>
        <end position="173"/>
    </location>
</feature>
<feature type="transmembrane region" description="Helical" evidence="8">
    <location>
        <begin position="12"/>
        <end position="34"/>
    </location>
</feature>
<keyword evidence="3" id="KW-0337">GPI-anchor biosynthesis</keyword>
<keyword evidence="4 8" id="KW-0812">Transmembrane</keyword>
<dbReference type="STRING" id="418985.A0A1V9XXX6"/>
<evidence type="ECO:0000256" key="6">
    <source>
        <dbReference type="ARBA" id="ARBA00022989"/>
    </source>
</evidence>
<evidence type="ECO:0000256" key="7">
    <source>
        <dbReference type="ARBA" id="ARBA00023136"/>
    </source>
</evidence>
<keyword evidence="7 8" id="KW-0472">Membrane</keyword>
<evidence type="ECO:0000256" key="2">
    <source>
        <dbReference type="ARBA" id="ARBA00004687"/>
    </source>
</evidence>
<dbReference type="GO" id="GO:0006506">
    <property type="term" value="P:GPI anchor biosynthetic process"/>
    <property type="evidence" value="ECO:0007669"/>
    <property type="project" value="UniProtKB-UniPathway"/>
</dbReference>
<evidence type="ECO:0000256" key="4">
    <source>
        <dbReference type="ARBA" id="ARBA00022692"/>
    </source>
</evidence>
<dbReference type="UniPathway" id="UPA00196"/>
<keyword evidence="6 8" id="KW-1133">Transmembrane helix</keyword>
<dbReference type="Pfam" id="PF06699">
    <property type="entry name" value="PIG-F"/>
    <property type="match status" value="1"/>
</dbReference>
<feature type="transmembrane region" description="Helical" evidence="8">
    <location>
        <begin position="81"/>
        <end position="104"/>
    </location>
</feature>
<feature type="transmembrane region" description="Helical" evidence="8">
    <location>
        <begin position="40"/>
        <end position="60"/>
    </location>
</feature>
<evidence type="ECO:0000256" key="3">
    <source>
        <dbReference type="ARBA" id="ARBA00022502"/>
    </source>
</evidence>
<evidence type="ECO:0000256" key="5">
    <source>
        <dbReference type="ARBA" id="ARBA00022824"/>
    </source>
</evidence>
<keyword evidence="5" id="KW-0256">Endoplasmic reticulum</keyword>
<feature type="transmembrane region" description="Helical" evidence="8">
    <location>
        <begin position="179"/>
        <end position="200"/>
    </location>
</feature>
<name>A0A1V9XXX6_9ACAR</name>
<evidence type="ECO:0000313" key="10">
    <source>
        <dbReference type="Proteomes" id="UP000192247"/>
    </source>
</evidence>
<evidence type="ECO:0000313" key="9">
    <source>
        <dbReference type="EMBL" id="OQR78311.1"/>
    </source>
</evidence>
<accession>A0A1V9XXX6</accession>
<dbReference type="FunCoup" id="A0A1V9XXX6">
    <property type="interactions" value="14"/>
</dbReference>
<dbReference type="InterPro" id="IPR009580">
    <property type="entry name" value="GPI_biosynthesis_protein_Pig-F"/>
</dbReference>
<comment type="subcellular location">
    <subcellularLocation>
        <location evidence="1">Endoplasmic reticulum membrane</location>
        <topology evidence="1">Multi-pass membrane protein</topology>
    </subcellularLocation>
</comment>
<proteinExistence type="predicted"/>
<keyword evidence="10" id="KW-1185">Reference proteome</keyword>
<dbReference type="InParanoid" id="A0A1V9XXX6"/>
<dbReference type="OrthoDB" id="17366at2759"/>
<feature type="transmembrane region" description="Helical" evidence="8">
    <location>
        <begin position="110"/>
        <end position="131"/>
    </location>
</feature>
<organism evidence="9 10">
    <name type="scientific">Tropilaelaps mercedesae</name>
    <dbReference type="NCBI Taxonomy" id="418985"/>
    <lineage>
        <taxon>Eukaryota</taxon>
        <taxon>Metazoa</taxon>
        <taxon>Ecdysozoa</taxon>
        <taxon>Arthropoda</taxon>
        <taxon>Chelicerata</taxon>
        <taxon>Arachnida</taxon>
        <taxon>Acari</taxon>
        <taxon>Parasitiformes</taxon>
        <taxon>Mesostigmata</taxon>
        <taxon>Gamasina</taxon>
        <taxon>Dermanyssoidea</taxon>
        <taxon>Laelapidae</taxon>
        <taxon>Tropilaelaps</taxon>
    </lineage>
</organism>
<dbReference type="AlphaFoldDB" id="A0A1V9XXX6"/>
<dbReference type="EMBL" id="MNPL01002392">
    <property type="protein sequence ID" value="OQR78311.1"/>
    <property type="molecule type" value="Genomic_DNA"/>
</dbReference>
<evidence type="ECO:0000256" key="1">
    <source>
        <dbReference type="ARBA" id="ARBA00004477"/>
    </source>
</evidence>
<dbReference type="Proteomes" id="UP000192247">
    <property type="component" value="Unassembled WGS sequence"/>
</dbReference>
<protein>
    <submittedName>
        <fullName evidence="9">Phosphatidylinositol-glycan biosynthesis class F protein-like</fullName>
    </submittedName>
</protein>
<comment type="pathway">
    <text evidence="2">Glycolipid biosynthesis; glycosylphosphatidylinositol-anchor biosynthesis.</text>
</comment>
<reference evidence="9 10" key="1">
    <citation type="journal article" date="2017" name="Gigascience">
        <title>Draft genome of the honey bee ectoparasitic mite, Tropilaelaps mercedesae, is shaped by the parasitic life history.</title>
        <authorList>
            <person name="Dong X."/>
            <person name="Armstrong S.D."/>
            <person name="Xia D."/>
            <person name="Makepeace B.L."/>
            <person name="Darby A.C."/>
            <person name="Kadowaki T."/>
        </authorList>
    </citation>
    <scope>NUCLEOTIDE SEQUENCE [LARGE SCALE GENOMIC DNA]</scope>
    <source>
        <strain evidence="9">Wuxi-XJTLU</strain>
    </source>
</reference>
<sequence>MDLQGSPRLTLIYHCVSAFLLSSLLLPGVLGSLLVADPNYGLPLLLLAVTCVQAGTLWWFNKNVASNFNPKQVSAETYSRCAAVFLLSIFTLHVTLVLFGAPLLDDILETFYLACFIALLGSLPIAICTECNAQEIDRLFFRRRPENVCERSLLYVVACTLMGCWLGALPIPLDWEAPWQRWPLTCVMASIGGAVAGHVAHAAKTVVEGRPEPKGGFKGKSIRA</sequence>
<dbReference type="GO" id="GO:0005789">
    <property type="term" value="C:endoplasmic reticulum membrane"/>
    <property type="evidence" value="ECO:0007669"/>
    <property type="project" value="UniProtKB-SubCell"/>
</dbReference>
<evidence type="ECO:0000256" key="8">
    <source>
        <dbReference type="SAM" id="Phobius"/>
    </source>
</evidence>
<comment type="caution">
    <text evidence="9">The sequence shown here is derived from an EMBL/GenBank/DDBJ whole genome shotgun (WGS) entry which is preliminary data.</text>
</comment>